<evidence type="ECO:0008006" key="2">
    <source>
        <dbReference type="Google" id="ProtNLM"/>
    </source>
</evidence>
<sequence>AYRLMASKGGIFGEPASAASLAGLIKLSRGGMDFSQKRVVCVVTGTGLKDPDTAMEGAGSFLELSADLAAVEQALGWG</sequence>
<comment type="caution">
    <text evidence="1">The sequence shown here is derived from an EMBL/GenBank/DDBJ whole genome shotgun (WGS) entry which is preliminary data.</text>
</comment>
<organism evidence="1">
    <name type="scientific">marine sediment metagenome</name>
    <dbReference type="NCBI Taxonomy" id="412755"/>
    <lineage>
        <taxon>unclassified sequences</taxon>
        <taxon>metagenomes</taxon>
        <taxon>ecological metagenomes</taxon>
    </lineage>
</organism>
<proteinExistence type="predicted"/>
<feature type="non-terminal residue" evidence="1">
    <location>
        <position position="1"/>
    </location>
</feature>
<dbReference type="EMBL" id="BARW01010154">
    <property type="protein sequence ID" value="GAI73618.1"/>
    <property type="molecule type" value="Genomic_DNA"/>
</dbReference>
<dbReference type="AlphaFoldDB" id="X1QZC8"/>
<accession>X1QZC8</accession>
<dbReference type="InterPro" id="IPR036052">
    <property type="entry name" value="TrpB-like_PALP_sf"/>
</dbReference>
<dbReference type="Gene3D" id="3.40.50.1100">
    <property type="match status" value="1"/>
</dbReference>
<name>X1QZC8_9ZZZZ</name>
<evidence type="ECO:0000313" key="1">
    <source>
        <dbReference type="EMBL" id="GAI73618.1"/>
    </source>
</evidence>
<protein>
    <recommendedName>
        <fullName evidence="2">Tryptophan synthase beta chain-like PALP domain-containing protein</fullName>
    </recommendedName>
</protein>
<dbReference type="SUPFAM" id="SSF53686">
    <property type="entry name" value="Tryptophan synthase beta subunit-like PLP-dependent enzymes"/>
    <property type="match status" value="1"/>
</dbReference>
<reference evidence="1" key="1">
    <citation type="journal article" date="2014" name="Front. Microbiol.">
        <title>High frequency of phylogenetically diverse reductive dehalogenase-homologous genes in deep subseafloor sedimentary metagenomes.</title>
        <authorList>
            <person name="Kawai M."/>
            <person name="Futagami T."/>
            <person name="Toyoda A."/>
            <person name="Takaki Y."/>
            <person name="Nishi S."/>
            <person name="Hori S."/>
            <person name="Arai W."/>
            <person name="Tsubouchi T."/>
            <person name="Morono Y."/>
            <person name="Uchiyama I."/>
            <person name="Ito T."/>
            <person name="Fujiyama A."/>
            <person name="Inagaki F."/>
            <person name="Takami H."/>
        </authorList>
    </citation>
    <scope>NUCLEOTIDE SEQUENCE</scope>
    <source>
        <strain evidence="1">Expedition CK06-06</strain>
    </source>
</reference>
<gene>
    <name evidence="1" type="ORF">S12H4_20127</name>
</gene>